<protein>
    <submittedName>
        <fullName evidence="1">Uncharacterized protein</fullName>
    </submittedName>
</protein>
<sequence>MQFFDQYRQEVPLDKATKFVIKFMLDNHNGFSKDFNHNPNDVVIHIYGQGKRIYDHLKKWKIHPKDIHCSEHEFITDAGFSFLLDNGA</sequence>
<reference evidence="1" key="1">
    <citation type="journal article" date="2014" name="Front. Microbiol.">
        <title>High frequency of phylogenetically diverse reductive dehalogenase-homologous genes in deep subseafloor sedimentary metagenomes.</title>
        <authorList>
            <person name="Kawai M."/>
            <person name="Futagami T."/>
            <person name="Toyoda A."/>
            <person name="Takaki Y."/>
            <person name="Nishi S."/>
            <person name="Hori S."/>
            <person name="Arai W."/>
            <person name="Tsubouchi T."/>
            <person name="Morono Y."/>
            <person name="Uchiyama I."/>
            <person name="Ito T."/>
            <person name="Fujiyama A."/>
            <person name="Inagaki F."/>
            <person name="Takami H."/>
        </authorList>
    </citation>
    <scope>NUCLEOTIDE SEQUENCE</scope>
    <source>
        <strain evidence="1">Expedition CK06-06</strain>
    </source>
</reference>
<evidence type="ECO:0000313" key="1">
    <source>
        <dbReference type="EMBL" id="GAI37736.1"/>
    </source>
</evidence>
<gene>
    <name evidence="1" type="ORF">S06H3_38579</name>
</gene>
<comment type="caution">
    <text evidence="1">The sequence shown here is derived from an EMBL/GenBank/DDBJ whole genome shotgun (WGS) entry which is preliminary data.</text>
</comment>
<feature type="non-terminal residue" evidence="1">
    <location>
        <position position="88"/>
    </location>
</feature>
<name>X1P5J9_9ZZZZ</name>
<dbReference type="EMBL" id="BARV01023524">
    <property type="protein sequence ID" value="GAI37736.1"/>
    <property type="molecule type" value="Genomic_DNA"/>
</dbReference>
<proteinExistence type="predicted"/>
<dbReference type="AlphaFoldDB" id="X1P5J9"/>
<organism evidence="1">
    <name type="scientific">marine sediment metagenome</name>
    <dbReference type="NCBI Taxonomy" id="412755"/>
    <lineage>
        <taxon>unclassified sequences</taxon>
        <taxon>metagenomes</taxon>
        <taxon>ecological metagenomes</taxon>
    </lineage>
</organism>
<accession>X1P5J9</accession>